<dbReference type="Proteomes" id="UP000295781">
    <property type="component" value="Chromosome"/>
</dbReference>
<dbReference type="EMBL" id="CP012670">
    <property type="protein sequence ID" value="AUX20936.1"/>
    <property type="molecule type" value="Genomic_DNA"/>
</dbReference>
<protein>
    <submittedName>
        <fullName evidence="2">Uncharacterized protein</fullName>
    </submittedName>
</protein>
<evidence type="ECO:0000256" key="1">
    <source>
        <dbReference type="SAM" id="MobiDB-lite"/>
    </source>
</evidence>
<dbReference type="AlphaFoldDB" id="A0A4P2PWP8"/>
<accession>A0A4P2PWP8</accession>
<sequence>MSQASGRSSEVGGLLLGALRCPCATRRGERLWCLHDDYRTDAEETVVIQLDEPITKRESAVRGTAPPASISARPPTPPSMPPRALDVPPPVVPAPDPAARSPRATLPPLPQPRLRSPLAAHAGAGAELARRAAALTSFPLQHDDGGPTPALGHAWEDVERSSLSTTLPGVGSHG</sequence>
<evidence type="ECO:0000313" key="3">
    <source>
        <dbReference type="Proteomes" id="UP000295781"/>
    </source>
</evidence>
<proteinExistence type="predicted"/>
<feature type="region of interest" description="Disordered" evidence="1">
    <location>
        <begin position="55"/>
        <end position="116"/>
    </location>
</feature>
<organism evidence="2 3">
    <name type="scientific">Sorangium cellulosum</name>
    <name type="common">Polyangium cellulosum</name>
    <dbReference type="NCBI Taxonomy" id="56"/>
    <lineage>
        <taxon>Bacteria</taxon>
        <taxon>Pseudomonadati</taxon>
        <taxon>Myxococcota</taxon>
        <taxon>Polyangia</taxon>
        <taxon>Polyangiales</taxon>
        <taxon>Polyangiaceae</taxon>
        <taxon>Sorangium</taxon>
    </lineage>
</organism>
<reference evidence="2 3" key="1">
    <citation type="submission" date="2015-09" db="EMBL/GenBank/DDBJ databases">
        <title>Sorangium comparison.</title>
        <authorList>
            <person name="Zaburannyi N."/>
            <person name="Bunk B."/>
            <person name="Overmann J."/>
            <person name="Mueller R."/>
        </authorList>
    </citation>
    <scope>NUCLEOTIDE SEQUENCE [LARGE SCALE GENOMIC DNA]</scope>
    <source>
        <strain evidence="2 3">So ceGT47</strain>
    </source>
</reference>
<name>A0A4P2PWP8_SORCE</name>
<evidence type="ECO:0000313" key="2">
    <source>
        <dbReference type="EMBL" id="AUX20936.1"/>
    </source>
</evidence>
<gene>
    <name evidence="2" type="ORF">SOCEGT47_014130</name>
</gene>
<feature type="compositionally biased region" description="Pro residues" evidence="1">
    <location>
        <begin position="74"/>
        <end position="96"/>
    </location>
</feature>